<feature type="compositionally biased region" description="Polar residues" evidence="1">
    <location>
        <begin position="358"/>
        <end position="373"/>
    </location>
</feature>
<proteinExistence type="predicted"/>
<dbReference type="Proteomes" id="UP000076738">
    <property type="component" value="Unassembled WGS sequence"/>
</dbReference>
<feature type="region of interest" description="Disordered" evidence="1">
    <location>
        <begin position="358"/>
        <end position="407"/>
    </location>
</feature>
<dbReference type="STRING" id="1330018.A0A167GSX8"/>
<keyword evidence="3" id="KW-1185">Reference proteome</keyword>
<dbReference type="AlphaFoldDB" id="A0A167GSX8"/>
<dbReference type="PANTHER" id="PTHR33266">
    <property type="entry name" value="CHROMOSOME 15, WHOLE GENOME SHOTGUN SEQUENCE"/>
    <property type="match status" value="1"/>
</dbReference>
<name>A0A167GSX8_CALVF</name>
<evidence type="ECO:0000313" key="3">
    <source>
        <dbReference type="Proteomes" id="UP000076738"/>
    </source>
</evidence>
<gene>
    <name evidence="2" type="ORF">CALVIDRAFT_542328</name>
</gene>
<protein>
    <submittedName>
        <fullName evidence="2">Uncharacterized protein</fullName>
    </submittedName>
</protein>
<dbReference type="PANTHER" id="PTHR33266:SF1">
    <property type="entry name" value="F-BOX DOMAIN-CONTAINING PROTEIN"/>
    <property type="match status" value="1"/>
</dbReference>
<feature type="region of interest" description="Disordered" evidence="1">
    <location>
        <begin position="983"/>
        <end position="1002"/>
    </location>
</feature>
<accession>A0A167GSX8</accession>
<reference evidence="2 3" key="1">
    <citation type="journal article" date="2016" name="Mol. Biol. Evol.">
        <title>Comparative Genomics of Early-Diverging Mushroom-Forming Fungi Provides Insights into the Origins of Lignocellulose Decay Capabilities.</title>
        <authorList>
            <person name="Nagy L.G."/>
            <person name="Riley R."/>
            <person name="Tritt A."/>
            <person name="Adam C."/>
            <person name="Daum C."/>
            <person name="Floudas D."/>
            <person name="Sun H."/>
            <person name="Yadav J.S."/>
            <person name="Pangilinan J."/>
            <person name="Larsson K.H."/>
            <person name="Matsuura K."/>
            <person name="Barry K."/>
            <person name="Labutti K."/>
            <person name="Kuo R."/>
            <person name="Ohm R.A."/>
            <person name="Bhattacharya S.S."/>
            <person name="Shirouzu T."/>
            <person name="Yoshinaga Y."/>
            <person name="Martin F.M."/>
            <person name="Grigoriev I.V."/>
            <person name="Hibbett D.S."/>
        </authorList>
    </citation>
    <scope>NUCLEOTIDE SEQUENCE [LARGE SCALE GENOMIC DNA]</scope>
    <source>
        <strain evidence="2 3">TUFC12733</strain>
    </source>
</reference>
<dbReference type="OrthoDB" id="107110at2759"/>
<evidence type="ECO:0000313" key="2">
    <source>
        <dbReference type="EMBL" id="KZO90870.1"/>
    </source>
</evidence>
<evidence type="ECO:0000256" key="1">
    <source>
        <dbReference type="SAM" id="MobiDB-lite"/>
    </source>
</evidence>
<organism evidence="2 3">
    <name type="scientific">Calocera viscosa (strain TUFC12733)</name>
    <dbReference type="NCBI Taxonomy" id="1330018"/>
    <lineage>
        <taxon>Eukaryota</taxon>
        <taxon>Fungi</taxon>
        <taxon>Dikarya</taxon>
        <taxon>Basidiomycota</taxon>
        <taxon>Agaricomycotina</taxon>
        <taxon>Dacrymycetes</taxon>
        <taxon>Dacrymycetales</taxon>
        <taxon>Dacrymycetaceae</taxon>
        <taxon>Calocera</taxon>
    </lineage>
</organism>
<dbReference type="EMBL" id="KV417333">
    <property type="protein sequence ID" value="KZO90870.1"/>
    <property type="molecule type" value="Genomic_DNA"/>
</dbReference>
<sequence>MAYMYGSWTPPADTLWWVNNHNCNFRSTPSSNAVDDAINSSNVVDDVINSKIVKVVDAINDLRIRLTTASDISVSPGWIVSKPVLDKMELNEWQQKVEGEQFVLEVESMIKPNPSEGIFTIEMDNWKTLFPHPFFNRAFFEAVVAPQQQSLNFFHTAPELQRAFTAPYKKDGIRQNIVRRLLELEEDSFSTGSDLLYYSRCLDLVASSGSGKSRAQQEMARGLHQPGENVDVSIGSNSSTFSRFDEPVYCIPICLREPGGKGWPPSDSKVYTFFNEAPTEYVNSLSYAAHWRCAAFLATTLTVGLERLKLLASEHGRYYNVTVRKWADMIGYTDRSAFMNEYREEFWTTVLERTRTLMQSSPAPKTPIQTHASPKSPPLKKRSRSDSHSIGATAAPQVTGTNPNPVPLPQQYWTNHIANPARELHDYLRGLDRHEDGVIVEVICFDEVTNLGEYYWVMQRILSCQPADDTQKPSALWMLTMATNSSLSEYRPPTTDINSSRLQKEARIRLAPYFEFGFDHYADEASGDTTMGHLRSWMQASHFGRPMWHAYMGENDGHDLLSQGIMKLLCGHDEDWYLNRDIVLALFSSIIAVDIIRNTADAAKLASDAVAKHMRVFDGLQELPLGYKTHAPSEPVLALCANALLFAEKGKHFRRAFGTFVEALCRGNLIPRGDLGELGARLILLAARMEAVPEEAPPDPTSVPANKHRNPTYVSLPDFLKQLLGEAGIETGFVDAFQGCYVNFTHFIVTEQALPENFDIKYLANLWARGAALQCSHNQEVVDIIIVVYHGSVEDDAAFDPSLLSCLYAQIKLKAAPDYVAAKALRPVGLSDHIAEMRLPYVVMLMELGTKAKPNANKQSGLVAVHPPSRHMHELPTLQAAYVKAASNGTSDRARAELLRARAAREEVGRWCLVVRSQEYAIVKKLGIYGLIASLLGLDDTQEESDLMKTTRPCLRWNGKYVDWMVDYTCEGHKMIGITSEENAMSSTANEKEDVNGDVSMS</sequence>